<comment type="caution">
    <text evidence="5">The sequence shown here is derived from an EMBL/GenBank/DDBJ whole genome shotgun (WGS) entry which is preliminary data.</text>
</comment>
<dbReference type="Pfam" id="PF22941">
    <property type="entry name" value="TADA2A-like_3rd"/>
    <property type="match status" value="1"/>
</dbReference>
<dbReference type="PANTHER" id="PTHR12374">
    <property type="entry name" value="TRANSCRIPTIONAL ADAPTOR 2 ADA2 -RELATED"/>
    <property type="match status" value="1"/>
</dbReference>
<dbReference type="PANTHER" id="PTHR12374:SF20">
    <property type="entry name" value="TRANSCRIPTIONAL ADAPTER 2-ALPHA"/>
    <property type="match status" value="1"/>
</dbReference>
<dbReference type="PROSITE" id="PS51294">
    <property type="entry name" value="HTH_MYB"/>
    <property type="match status" value="1"/>
</dbReference>
<dbReference type="GO" id="GO:0005634">
    <property type="term" value="C:nucleus"/>
    <property type="evidence" value="ECO:0007669"/>
    <property type="project" value="TreeGrafter"/>
</dbReference>
<evidence type="ECO:0000259" key="4">
    <source>
        <dbReference type="PROSITE" id="PS51294"/>
    </source>
</evidence>
<dbReference type="CDD" id="cd00167">
    <property type="entry name" value="SANT"/>
    <property type="match status" value="1"/>
</dbReference>
<name>A0A0M0JRE3_9EUKA</name>
<dbReference type="AlphaFoldDB" id="A0A0M0JRE3"/>
<dbReference type="InterPro" id="IPR055141">
    <property type="entry name" value="TADA2A_B-like_dom"/>
</dbReference>
<dbReference type="InterPro" id="IPR017930">
    <property type="entry name" value="Myb_dom"/>
</dbReference>
<feature type="compositionally biased region" description="Low complexity" evidence="1">
    <location>
        <begin position="115"/>
        <end position="161"/>
    </location>
</feature>
<reference evidence="6" key="1">
    <citation type="journal article" date="2015" name="PLoS Genet.">
        <title>Genome Sequence and Transcriptome Analyses of Chrysochromulina tobin: Metabolic Tools for Enhanced Algal Fitness in the Prominent Order Prymnesiales (Haptophyceae).</title>
        <authorList>
            <person name="Hovde B.T."/>
            <person name="Deodato C.R."/>
            <person name="Hunsperger H.M."/>
            <person name="Ryken S.A."/>
            <person name="Yost W."/>
            <person name="Jha R.K."/>
            <person name="Patterson J."/>
            <person name="Monnat R.J. Jr."/>
            <person name="Barlow S.B."/>
            <person name="Starkenburg S.R."/>
            <person name="Cattolico R.A."/>
        </authorList>
    </citation>
    <scope>NUCLEOTIDE SEQUENCE</scope>
    <source>
        <strain evidence="6">CCMP291</strain>
    </source>
</reference>
<dbReference type="Gene3D" id="1.10.10.10">
    <property type="entry name" value="Winged helix-like DNA-binding domain superfamily/Winged helix DNA-binding domain"/>
    <property type="match status" value="1"/>
</dbReference>
<dbReference type="GO" id="GO:0006357">
    <property type="term" value="P:regulation of transcription by RNA polymerase II"/>
    <property type="evidence" value="ECO:0007669"/>
    <property type="project" value="TreeGrafter"/>
</dbReference>
<gene>
    <name evidence="5" type="ORF">Ctob_010416</name>
</gene>
<dbReference type="PROSITE" id="PS50090">
    <property type="entry name" value="MYB_LIKE"/>
    <property type="match status" value="1"/>
</dbReference>
<evidence type="ECO:0000259" key="3">
    <source>
        <dbReference type="PROSITE" id="PS51293"/>
    </source>
</evidence>
<dbReference type="SMART" id="SM00717">
    <property type="entry name" value="SANT"/>
    <property type="match status" value="1"/>
</dbReference>
<feature type="domain" description="HTH myb-type" evidence="4">
    <location>
        <begin position="1"/>
        <end position="56"/>
    </location>
</feature>
<dbReference type="Proteomes" id="UP000037460">
    <property type="component" value="Unassembled WGS sequence"/>
</dbReference>
<evidence type="ECO:0000313" key="6">
    <source>
        <dbReference type="Proteomes" id="UP000037460"/>
    </source>
</evidence>
<evidence type="ECO:0000313" key="5">
    <source>
        <dbReference type="EMBL" id="KOO28867.1"/>
    </source>
</evidence>
<dbReference type="PROSITE" id="PS51293">
    <property type="entry name" value="SANT"/>
    <property type="match status" value="1"/>
</dbReference>
<dbReference type="OrthoDB" id="270417at2759"/>
<dbReference type="GO" id="GO:0003713">
    <property type="term" value="F:transcription coactivator activity"/>
    <property type="evidence" value="ECO:0007669"/>
    <property type="project" value="TreeGrafter"/>
</dbReference>
<feature type="region of interest" description="Disordered" evidence="1">
    <location>
        <begin position="63"/>
        <end position="178"/>
    </location>
</feature>
<dbReference type="InterPro" id="IPR017884">
    <property type="entry name" value="SANT_dom"/>
</dbReference>
<dbReference type="EMBL" id="JWZX01002500">
    <property type="protein sequence ID" value="KOO28867.1"/>
    <property type="molecule type" value="Genomic_DNA"/>
</dbReference>
<accession>A0A0M0JRE3</accession>
<feature type="domain" description="Myb-like" evidence="2">
    <location>
        <begin position="8"/>
        <end position="52"/>
    </location>
</feature>
<organism evidence="5 6">
    <name type="scientific">Chrysochromulina tobinii</name>
    <dbReference type="NCBI Taxonomy" id="1460289"/>
    <lineage>
        <taxon>Eukaryota</taxon>
        <taxon>Haptista</taxon>
        <taxon>Haptophyta</taxon>
        <taxon>Prymnesiophyceae</taxon>
        <taxon>Prymnesiales</taxon>
        <taxon>Chrysochromulinaceae</taxon>
        <taxon>Chrysochromulina</taxon>
    </lineage>
</organism>
<sequence length="443" mass="47397">MPLLVDDWSAEHEVRLLEGLLQFGFGNWRAIAEHLGFEKTEQECEEHYERFYLRSKTFPLPDLARGPVPAAPPAAAPSTAEPGGAETGGADRGASPVPDAPSGGGGSPHHDVAMTDASDAGAGAAAPATAATDTHGAHGTTAGSGTGTSASAAVGASSGGSKNAIKPIRPKKETREASGLIIEGNETPAADLVGYMPLRGEFDTEWENDAEYAIADIEFNAEDTEAEEESKLALLREYNRALDERQRRRDFVQRHDLIERAARQHTLDRKRTIEERTFRAAMRPYAPHTSPEEHEDLVTDLLREAMLRKRAEHLLACKAAELSAAQAELVWERPFMSDGGMDAKAKAAAAAKAKAVAKAAAASSHIEAQALLNAAEMKACAAMGLRANQYIAGKRQLLPEGARRGGLSLSEAREILKAKLDAHRAKLLWQHCVGAGWLVAKKS</sequence>
<dbReference type="InterPro" id="IPR001005">
    <property type="entry name" value="SANT/Myb"/>
</dbReference>
<feature type="domain" description="SANT" evidence="3">
    <location>
        <begin position="3"/>
        <end position="56"/>
    </location>
</feature>
<dbReference type="InterPro" id="IPR009057">
    <property type="entry name" value="Homeodomain-like_sf"/>
</dbReference>
<protein>
    <submittedName>
        <fullName evidence="5">Ada2-like protein</fullName>
    </submittedName>
</protein>
<dbReference type="Pfam" id="PF00249">
    <property type="entry name" value="Myb_DNA-binding"/>
    <property type="match status" value="1"/>
</dbReference>
<evidence type="ECO:0000259" key="2">
    <source>
        <dbReference type="PROSITE" id="PS50090"/>
    </source>
</evidence>
<dbReference type="SUPFAM" id="SSF46689">
    <property type="entry name" value="Homeodomain-like"/>
    <property type="match status" value="2"/>
</dbReference>
<dbReference type="InterPro" id="IPR036388">
    <property type="entry name" value="WH-like_DNA-bd_sf"/>
</dbReference>
<keyword evidence="6" id="KW-1185">Reference proteome</keyword>
<evidence type="ECO:0000256" key="1">
    <source>
        <dbReference type="SAM" id="MobiDB-lite"/>
    </source>
</evidence>
<dbReference type="Gene3D" id="1.10.10.60">
    <property type="entry name" value="Homeodomain-like"/>
    <property type="match status" value="1"/>
</dbReference>
<dbReference type="GO" id="GO:0003682">
    <property type="term" value="F:chromatin binding"/>
    <property type="evidence" value="ECO:0007669"/>
    <property type="project" value="TreeGrafter"/>
</dbReference>
<dbReference type="GO" id="GO:0006338">
    <property type="term" value="P:chromatin remodeling"/>
    <property type="evidence" value="ECO:0007669"/>
    <property type="project" value="TreeGrafter"/>
</dbReference>
<proteinExistence type="predicted"/>